<proteinExistence type="inferred from homology"/>
<name>A0ABV6JQB6_9PROT</name>
<evidence type="ECO:0000313" key="6">
    <source>
        <dbReference type="EMBL" id="MFC0407545.1"/>
    </source>
</evidence>
<dbReference type="InterPro" id="IPR051010">
    <property type="entry name" value="BCAA_transport"/>
</dbReference>
<evidence type="ECO:0000256" key="4">
    <source>
        <dbReference type="SAM" id="SignalP"/>
    </source>
</evidence>
<protein>
    <submittedName>
        <fullName evidence="6">ABC transporter substrate-binding protein</fullName>
    </submittedName>
</protein>
<dbReference type="Pfam" id="PF13458">
    <property type="entry name" value="Peripla_BP_6"/>
    <property type="match status" value="1"/>
</dbReference>
<dbReference type="InterPro" id="IPR028081">
    <property type="entry name" value="Leu-bd"/>
</dbReference>
<keyword evidence="7" id="KW-1185">Reference proteome</keyword>
<evidence type="ECO:0000256" key="3">
    <source>
        <dbReference type="ARBA" id="ARBA00022970"/>
    </source>
</evidence>
<evidence type="ECO:0000313" key="7">
    <source>
        <dbReference type="Proteomes" id="UP001589865"/>
    </source>
</evidence>
<keyword evidence="3" id="KW-0813">Transport</keyword>
<evidence type="ECO:0000256" key="1">
    <source>
        <dbReference type="ARBA" id="ARBA00010062"/>
    </source>
</evidence>
<keyword evidence="3" id="KW-0029">Amino-acid transport</keyword>
<dbReference type="SUPFAM" id="SSF53822">
    <property type="entry name" value="Periplasmic binding protein-like I"/>
    <property type="match status" value="1"/>
</dbReference>
<dbReference type="InterPro" id="IPR006311">
    <property type="entry name" value="TAT_signal"/>
</dbReference>
<reference evidence="6 7" key="1">
    <citation type="submission" date="2024-09" db="EMBL/GenBank/DDBJ databases">
        <authorList>
            <person name="Sun Q."/>
            <person name="Mori K."/>
        </authorList>
    </citation>
    <scope>NUCLEOTIDE SEQUENCE [LARGE SCALE GENOMIC DNA]</scope>
    <source>
        <strain evidence="6 7">TBRC 5777</strain>
    </source>
</reference>
<feature type="domain" description="Leucine-binding protein" evidence="5">
    <location>
        <begin position="51"/>
        <end position="397"/>
    </location>
</feature>
<dbReference type="Gene3D" id="3.40.50.2300">
    <property type="match status" value="2"/>
</dbReference>
<comment type="caution">
    <text evidence="6">The sequence shown here is derived from an EMBL/GenBank/DDBJ whole genome shotgun (WGS) entry which is preliminary data.</text>
</comment>
<gene>
    <name evidence="6" type="ORF">ACFFGY_04750</name>
</gene>
<dbReference type="InterPro" id="IPR028082">
    <property type="entry name" value="Peripla_BP_I"/>
</dbReference>
<sequence length="433" mass="44813">MHVVARRPLLAGLATALGGPAVARAQGTPGAPAAASPVPATATPAPVVGELRLGALFPFTGPLALLGDESFRGLEIATEERNAAGGLGGRPLRLIKGDAADANQAVAEIRRITAGEGRVSAVFGTFASTQALAAGQVAEALSLPYFELAAVADELTERGARGVFRTCPRAADFGRVSAEALTTQLAPAWGVEPRSLRVATLYEDAAYGQSVAAAQAARLREAGITPVEMLSYPPRATEIGTAMGRLRAAAPDVVLHTAHPSDVQLFFRSMREANWRPRMVMGAGGAYSLSDTARSLGEALDGVLNVDFPPFAVNEAAAPGVGAFAESYKRRYGAEARSAHSLACCVGARLCFAALEQAGGTDRDRVRAAMLALDVAEGGTANGWGARFNDLGQNTRCRPVLSQWQDGRLVTVAPAAAALAPLRPRFGGRAAQP</sequence>
<dbReference type="CDD" id="cd06340">
    <property type="entry name" value="PBP1_ABC_ligand_binding-like"/>
    <property type="match status" value="1"/>
</dbReference>
<dbReference type="Proteomes" id="UP001589865">
    <property type="component" value="Unassembled WGS sequence"/>
</dbReference>
<dbReference type="PANTHER" id="PTHR30483">
    <property type="entry name" value="LEUCINE-SPECIFIC-BINDING PROTEIN"/>
    <property type="match status" value="1"/>
</dbReference>
<organism evidence="6 7">
    <name type="scientific">Roseomonas elaeocarpi</name>
    <dbReference type="NCBI Taxonomy" id="907779"/>
    <lineage>
        <taxon>Bacteria</taxon>
        <taxon>Pseudomonadati</taxon>
        <taxon>Pseudomonadota</taxon>
        <taxon>Alphaproteobacteria</taxon>
        <taxon>Acetobacterales</taxon>
        <taxon>Roseomonadaceae</taxon>
        <taxon>Roseomonas</taxon>
    </lineage>
</organism>
<accession>A0ABV6JQB6</accession>
<feature type="signal peptide" evidence="4">
    <location>
        <begin position="1"/>
        <end position="25"/>
    </location>
</feature>
<evidence type="ECO:0000259" key="5">
    <source>
        <dbReference type="Pfam" id="PF13458"/>
    </source>
</evidence>
<dbReference type="EMBL" id="JBHLUN010000003">
    <property type="protein sequence ID" value="MFC0407545.1"/>
    <property type="molecule type" value="Genomic_DNA"/>
</dbReference>
<dbReference type="PANTHER" id="PTHR30483:SF37">
    <property type="entry name" value="ABC TRANSPORTER SUBSTRATE-BINDING PROTEIN"/>
    <property type="match status" value="1"/>
</dbReference>
<comment type="similarity">
    <text evidence="1">Belongs to the leucine-binding protein family.</text>
</comment>
<keyword evidence="2 4" id="KW-0732">Signal</keyword>
<evidence type="ECO:0000256" key="2">
    <source>
        <dbReference type="ARBA" id="ARBA00022729"/>
    </source>
</evidence>
<feature type="chain" id="PRO_5046279472" evidence="4">
    <location>
        <begin position="26"/>
        <end position="433"/>
    </location>
</feature>
<dbReference type="RefSeq" id="WP_377043260.1">
    <property type="nucleotide sequence ID" value="NZ_JBHLUN010000003.1"/>
</dbReference>
<dbReference type="PROSITE" id="PS51318">
    <property type="entry name" value="TAT"/>
    <property type="match status" value="1"/>
</dbReference>